<gene>
    <name evidence="1" type="ORF">GGX14DRAFT_647382</name>
</gene>
<organism evidence="1 2">
    <name type="scientific">Mycena pura</name>
    <dbReference type="NCBI Taxonomy" id="153505"/>
    <lineage>
        <taxon>Eukaryota</taxon>
        <taxon>Fungi</taxon>
        <taxon>Dikarya</taxon>
        <taxon>Basidiomycota</taxon>
        <taxon>Agaricomycotina</taxon>
        <taxon>Agaricomycetes</taxon>
        <taxon>Agaricomycetidae</taxon>
        <taxon>Agaricales</taxon>
        <taxon>Marasmiineae</taxon>
        <taxon>Mycenaceae</taxon>
        <taxon>Mycena</taxon>
    </lineage>
</organism>
<reference evidence="1" key="1">
    <citation type="submission" date="2023-03" db="EMBL/GenBank/DDBJ databases">
        <title>Massive genome expansion in bonnet fungi (Mycena s.s.) driven by repeated elements and novel gene families across ecological guilds.</title>
        <authorList>
            <consortium name="Lawrence Berkeley National Laboratory"/>
            <person name="Harder C.B."/>
            <person name="Miyauchi S."/>
            <person name="Viragh M."/>
            <person name="Kuo A."/>
            <person name="Thoen E."/>
            <person name="Andreopoulos B."/>
            <person name="Lu D."/>
            <person name="Skrede I."/>
            <person name="Drula E."/>
            <person name="Henrissat B."/>
            <person name="Morin E."/>
            <person name="Kohler A."/>
            <person name="Barry K."/>
            <person name="LaButti K."/>
            <person name="Morin E."/>
            <person name="Salamov A."/>
            <person name="Lipzen A."/>
            <person name="Mereny Z."/>
            <person name="Hegedus B."/>
            <person name="Baldrian P."/>
            <person name="Stursova M."/>
            <person name="Weitz H."/>
            <person name="Taylor A."/>
            <person name="Grigoriev I.V."/>
            <person name="Nagy L.G."/>
            <person name="Martin F."/>
            <person name="Kauserud H."/>
        </authorList>
    </citation>
    <scope>NUCLEOTIDE SEQUENCE</scope>
    <source>
        <strain evidence="1">9144</strain>
    </source>
</reference>
<evidence type="ECO:0000313" key="1">
    <source>
        <dbReference type="EMBL" id="KAJ7204507.1"/>
    </source>
</evidence>
<comment type="caution">
    <text evidence="1">The sequence shown here is derived from an EMBL/GenBank/DDBJ whole genome shotgun (WGS) entry which is preliminary data.</text>
</comment>
<accession>A0AAD6V6S0</accession>
<sequence>MSSPAANRVPDEIVSEILTPLLKHSDEVFSDLSEKPLIDPGYSSSTYLLVCKAWLRVSTPLLYNVVILRTTAQAEVLQAVLKTNKAFGLFIKKLRVEGGFGNAMHTILECAPNITDMFLTLFIGGTDNVKGLCSGLPLVNPRRVILVDALGNSAQPRKNKKVTELLETLLSVIPKWYKLQTFQFPYIAGFDGARDSTVDPRAKSLASALAKSQSLETLIVPFGNSFPGYLFQFVNVPSLKSLHFTLFKHVWGTSIRWALDRIHEAVDKEPRLKALITYDESTDDDNFNFKDTDEDAGGYWTNDALIASVENEMWKSISRLGPICVMAGGVDAGSVPRAVTIMNRGEPMKLELDEHGNYFSPEKSYAYANSLAALKQLGDTIGGAVKNISVSLREESGTIDPTILTPFISLIRLVWGMDNGLLFATPAPEFSALPLLEELSAGDESFFNFVRQSPICFVKMPIYFWSARSLNSLREVNLSGGGDVPATIAFLQCHGAKLEQLAVTLEIIIKGDVFNLCTNLKTLVVDTSYYKLSDEFKVSV</sequence>
<dbReference type="Proteomes" id="UP001219525">
    <property type="component" value="Unassembled WGS sequence"/>
</dbReference>
<evidence type="ECO:0000313" key="2">
    <source>
        <dbReference type="Proteomes" id="UP001219525"/>
    </source>
</evidence>
<name>A0AAD6V6S0_9AGAR</name>
<keyword evidence="2" id="KW-1185">Reference proteome</keyword>
<dbReference type="AlphaFoldDB" id="A0AAD6V6S0"/>
<protein>
    <submittedName>
        <fullName evidence="1">Uncharacterized protein</fullName>
    </submittedName>
</protein>
<proteinExistence type="predicted"/>
<dbReference type="EMBL" id="JARJCW010000047">
    <property type="protein sequence ID" value="KAJ7204507.1"/>
    <property type="molecule type" value="Genomic_DNA"/>
</dbReference>